<dbReference type="Pfam" id="PF23598">
    <property type="entry name" value="LRR_14"/>
    <property type="match status" value="1"/>
</dbReference>
<protein>
    <recommendedName>
        <fullName evidence="3">B3/B4 tRNA-binding domain-containing protein</fullName>
    </recommendedName>
</protein>
<dbReference type="GO" id="GO:0003723">
    <property type="term" value="F:RNA binding"/>
    <property type="evidence" value="ECO:0007669"/>
    <property type="project" value="InterPro"/>
</dbReference>
<dbReference type="OrthoDB" id="67933at2759"/>
<dbReference type="PRINTS" id="PR00019">
    <property type="entry name" value="LEURICHRPT"/>
</dbReference>
<evidence type="ECO:0000256" key="1">
    <source>
        <dbReference type="ARBA" id="ARBA00022614"/>
    </source>
</evidence>
<dbReference type="Gene3D" id="3.80.10.10">
    <property type="entry name" value="Ribonuclease Inhibitor"/>
    <property type="match status" value="2"/>
</dbReference>
<sequence length="517" mass="57973">MDLPEIDSVTLENRHELVLVGDQYYEKYPTPELQRSVFSLKCLNYLSITKTSLDCIPDEISNLSNLKTLVLHSNQICDISPSIGKLEKLKMLDLSRNKLSAVPREIAELTQLTSLQLATNSLVTLPSFECNVKLIRLDTSWNRIETFPDLCYEQLTALTEVDLNGNQIKEVPLTISVLPSLKQLNLSNNLLTNIPAELADAPKLKELMLAGNKLNDKRLYKLVDQCHYKQVLDYIRQHCPRSSDLPCSGGKGKKGKKGKKAEPKAVQIEEVDNISQNPCVTFLDEVKAIRGYIICCIIRNLKFTDETLKRFIQVQTKLHDGVCGRRNLSTIATHDLDKIPPGNLTYTAMPPDKIIICPLLKDEEVTASSLYSQLQDEAEALRKEKKRSAYSGIHRYLYLLEGKPLYPCLLDSEGKVISFPPITNSDVTKLSTSTTGIFVEVTSAVSLGCCKTAMQALLEEAQQLGIGDDVNKVDESNHHYLRVEQVRIVNHDGLLRHVYPSRADLNLDSKGISVIRQ</sequence>
<dbReference type="GO" id="GO:0004826">
    <property type="term" value="F:phenylalanine-tRNA ligase activity"/>
    <property type="evidence" value="ECO:0007669"/>
    <property type="project" value="InterPro"/>
</dbReference>
<keyword evidence="2" id="KW-0677">Repeat</keyword>
<accession>A0A8K0KEB4</accession>
<dbReference type="InterPro" id="IPR045060">
    <property type="entry name" value="Phe-tRNA-ligase_IIc_bsu"/>
</dbReference>
<comment type="caution">
    <text evidence="4">The sequence shown here is derived from an EMBL/GenBank/DDBJ whole genome shotgun (WGS) entry which is preliminary data.</text>
</comment>
<dbReference type="InterPro" id="IPR020825">
    <property type="entry name" value="Phe-tRNA_synthase-like_B3/B4"/>
</dbReference>
<reference evidence="4" key="2">
    <citation type="submission" date="2017-10" db="EMBL/GenBank/DDBJ databases">
        <title>Ladona fulva Genome sequencing and assembly.</title>
        <authorList>
            <person name="Murali S."/>
            <person name="Richards S."/>
            <person name="Bandaranaike D."/>
            <person name="Bellair M."/>
            <person name="Blankenburg K."/>
            <person name="Chao H."/>
            <person name="Dinh H."/>
            <person name="Doddapaneni H."/>
            <person name="Dugan-Rocha S."/>
            <person name="Elkadiri S."/>
            <person name="Gnanaolivu R."/>
            <person name="Hernandez B."/>
            <person name="Skinner E."/>
            <person name="Javaid M."/>
            <person name="Lee S."/>
            <person name="Li M."/>
            <person name="Ming W."/>
            <person name="Munidasa M."/>
            <person name="Muniz J."/>
            <person name="Nguyen L."/>
            <person name="Hughes D."/>
            <person name="Osuji N."/>
            <person name="Pu L.-L."/>
            <person name="Puazo M."/>
            <person name="Qu C."/>
            <person name="Quiroz J."/>
            <person name="Raj R."/>
            <person name="Weissenberger G."/>
            <person name="Xin Y."/>
            <person name="Zou X."/>
            <person name="Han Y."/>
            <person name="Worley K."/>
            <person name="Muzny D."/>
            <person name="Gibbs R."/>
        </authorList>
    </citation>
    <scope>NUCLEOTIDE SEQUENCE</scope>
    <source>
        <strain evidence="4">Sampled in the wild</strain>
    </source>
</reference>
<dbReference type="GO" id="GO:0006432">
    <property type="term" value="P:phenylalanyl-tRNA aminoacylation"/>
    <property type="evidence" value="ECO:0007669"/>
    <property type="project" value="InterPro"/>
</dbReference>
<dbReference type="InterPro" id="IPR003591">
    <property type="entry name" value="Leu-rich_rpt_typical-subtyp"/>
</dbReference>
<dbReference type="InterPro" id="IPR055414">
    <property type="entry name" value="LRR_R13L4/SHOC2-like"/>
</dbReference>
<evidence type="ECO:0000259" key="3">
    <source>
        <dbReference type="SMART" id="SM00873"/>
    </source>
</evidence>
<dbReference type="PANTHER" id="PTHR10947:SF3">
    <property type="entry name" value="LEUCINE-RICH REPEAT-CONTAINING PROTEIN 47"/>
    <property type="match status" value="1"/>
</dbReference>
<dbReference type="SMART" id="SM00369">
    <property type="entry name" value="LRR_TYP"/>
    <property type="match status" value="6"/>
</dbReference>
<evidence type="ECO:0000313" key="5">
    <source>
        <dbReference type="Proteomes" id="UP000792457"/>
    </source>
</evidence>
<dbReference type="PANTHER" id="PTHR10947">
    <property type="entry name" value="PHENYLALANYL-TRNA SYNTHETASE BETA CHAIN AND LEUCINE-RICH REPEAT-CONTAINING PROTEIN 47"/>
    <property type="match status" value="1"/>
</dbReference>
<dbReference type="SMART" id="SM00873">
    <property type="entry name" value="B3_4"/>
    <property type="match status" value="1"/>
</dbReference>
<dbReference type="AlphaFoldDB" id="A0A8K0KEB4"/>
<dbReference type="Proteomes" id="UP000792457">
    <property type="component" value="Unassembled WGS sequence"/>
</dbReference>
<dbReference type="EMBL" id="KZ308717">
    <property type="protein sequence ID" value="KAG8233402.1"/>
    <property type="molecule type" value="Genomic_DNA"/>
</dbReference>
<dbReference type="InterPro" id="IPR005146">
    <property type="entry name" value="B3/B4_tRNA-bd"/>
</dbReference>
<evidence type="ECO:0000313" key="4">
    <source>
        <dbReference type="EMBL" id="KAG8233402.1"/>
    </source>
</evidence>
<feature type="domain" description="B3/B4 tRNA-binding" evidence="3">
    <location>
        <begin position="289"/>
        <end position="463"/>
    </location>
</feature>
<dbReference type="InterPro" id="IPR032675">
    <property type="entry name" value="LRR_dom_sf"/>
</dbReference>
<dbReference type="InterPro" id="IPR001611">
    <property type="entry name" value="Leu-rich_rpt"/>
</dbReference>
<gene>
    <name evidence="4" type="ORF">J437_LFUL013395</name>
</gene>
<dbReference type="SMART" id="SM00364">
    <property type="entry name" value="LRR_BAC"/>
    <property type="match status" value="4"/>
</dbReference>
<reference evidence="4" key="1">
    <citation type="submission" date="2013-04" db="EMBL/GenBank/DDBJ databases">
        <authorList>
            <person name="Qu J."/>
            <person name="Murali S.C."/>
            <person name="Bandaranaike D."/>
            <person name="Bellair M."/>
            <person name="Blankenburg K."/>
            <person name="Chao H."/>
            <person name="Dinh H."/>
            <person name="Doddapaneni H."/>
            <person name="Downs B."/>
            <person name="Dugan-Rocha S."/>
            <person name="Elkadiri S."/>
            <person name="Gnanaolivu R.D."/>
            <person name="Hernandez B."/>
            <person name="Javaid M."/>
            <person name="Jayaseelan J.C."/>
            <person name="Lee S."/>
            <person name="Li M."/>
            <person name="Ming W."/>
            <person name="Munidasa M."/>
            <person name="Muniz J."/>
            <person name="Nguyen L."/>
            <person name="Ongeri F."/>
            <person name="Osuji N."/>
            <person name="Pu L.-L."/>
            <person name="Puazo M."/>
            <person name="Qu C."/>
            <person name="Quiroz J."/>
            <person name="Raj R."/>
            <person name="Weissenberger G."/>
            <person name="Xin Y."/>
            <person name="Zou X."/>
            <person name="Han Y."/>
            <person name="Richards S."/>
            <person name="Worley K."/>
            <person name="Muzny D."/>
            <person name="Gibbs R."/>
        </authorList>
    </citation>
    <scope>NUCLEOTIDE SEQUENCE</scope>
    <source>
        <strain evidence="4">Sampled in the wild</strain>
    </source>
</reference>
<keyword evidence="5" id="KW-1185">Reference proteome</keyword>
<evidence type="ECO:0000256" key="2">
    <source>
        <dbReference type="ARBA" id="ARBA00022737"/>
    </source>
</evidence>
<dbReference type="SUPFAM" id="SSF52058">
    <property type="entry name" value="L domain-like"/>
    <property type="match status" value="1"/>
</dbReference>
<proteinExistence type="predicted"/>
<dbReference type="Gene3D" id="3.50.40.10">
    <property type="entry name" value="Phenylalanyl-trna Synthetase, Chain B, domain 3"/>
    <property type="match status" value="1"/>
</dbReference>
<dbReference type="PROSITE" id="PS51450">
    <property type="entry name" value="LRR"/>
    <property type="match status" value="2"/>
</dbReference>
<name>A0A8K0KEB4_LADFU</name>
<keyword evidence="1" id="KW-0433">Leucine-rich repeat</keyword>
<organism evidence="4 5">
    <name type="scientific">Ladona fulva</name>
    <name type="common">Scarce chaser dragonfly</name>
    <name type="synonym">Libellula fulva</name>
    <dbReference type="NCBI Taxonomy" id="123851"/>
    <lineage>
        <taxon>Eukaryota</taxon>
        <taxon>Metazoa</taxon>
        <taxon>Ecdysozoa</taxon>
        <taxon>Arthropoda</taxon>
        <taxon>Hexapoda</taxon>
        <taxon>Insecta</taxon>
        <taxon>Pterygota</taxon>
        <taxon>Palaeoptera</taxon>
        <taxon>Odonata</taxon>
        <taxon>Epiprocta</taxon>
        <taxon>Anisoptera</taxon>
        <taxon>Libelluloidea</taxon>
        <taxon>Libellulidae</taxon>
        <taxon>Ladona</taxon>
    </lineage>
</organism>
<dbReference type="Pfam" id="PF13855">
    <property type="entry name" value="LRR_8"/>
    <property type="match status" value="1"/>
</dbReference>